<name>A0A1Y1I5M4_KLENI</name>
<feature type="region of interest" description="Disordered" evidence="1">
    <location>
        <begin position="324"/>
        <end position="358"/>
    </location>
</feature>
<dbReference type="Pfam" id="PF24681">
    <property type="entry name" value="Kelch_KLHDC2_KLHL20_DRC7"/>
    <property type="match status" value="1"/>
</dbReference>
<dbReference type="EMBL" id="DF237096">
    <property type="protein sequence ID" value="GAQ83418.1"/>
    <property type="molecule type" value="Genomic_DNA"/>
</dbReference>
<evidence type="ECO:0000313" key="2">
    <source>
        <dbReference type="EMBL" id="GAQ83418.1"/>
    </source>
</evidence>
<evidence type="ECO:0000313" key="3">
    <source>
        <dbReference type="Proteomes" id="UP000054558"/>
    </source>
</evidence>
<dbReference type="AlphaFoldDB" id="A0A1Y1I5M4"/>
<evidence type="ECO:0000256" key="1">
    <source>
        <dbReference type="SAM" id="MobiDB-lite"/>
    </source>
</evidence>
<sequence length="444" mass="47411">MELACSDAVWASLCRREWGSQAAEVEPIVNRVKGGWKEICRQLSTLQSAHWQQLPSGEQGPCRRASHSLLVADGKLVTIAGGCDGGRDLDDTWIADPGPLIQRPDDPPSLTWHLASAGEVPGRFGQCSVGVPERHTIVIFGGINDRGLRLNDTWAFDDVAGRGNATWRKLILPQAPAPRGAPGGCFGGDQKVVVFGGLSQDNARYADTWILDFALEPLSWRKVETDSGPQARSGHTMTWLGDGRIVLFGGRNMVFEMLNDVWVLDMNAPGGPKWQEIWSPERYPSDDAPVARSGHTATAVLGGKVIVIGGEDMSRNRKGDVWLLDPDAGSAPEKPLEAESAHTANGAGETLLDGPLTLGGAPIENGNLDTAGVVPEVATTPPRKVWQRLAVAGPSPSRRSFHAAVRLAGSSILLFGGMVDGELLPGQAGGLKFDDELWLLNLVG</sequence>
<dbReference type="PANTHER" id="PTHR46175">
    <property type="entry name" value="BACTERIOOPSIN TRANSCRIPTIONAL ACTIVATOR"/>
    <property type="match status" value="1"/>
</dbReference>
<gene>
    <name evidence="2" type="ORF">KFL_001470150</name>
</gene>
<keyword evidence="3" id="KW-1185">Reference proteome</keyword>
<organism evidence="2 3">
    <name type="scientific">Klebsormidium nitens</name>
    <name type="common">Green alga</name>
    <name type="synonym">Ulothrix nitens</name>
    <dbReference type="NCBI Taxonomy" id="105231"/>
    <lineage>
        <taxon>Eukaryota</taxon>
        <taxon>Viridiplantae</taxon>
        <taxon>Streptophyta</taxon>
        <taxon>Klebsormidiophyceae</taxon>
        <taxon>Klebsormidiales</taxon>
        <taxon>Klebsormidiaceae</taxon>
        <taxon>Klebsormidium</taxon>
    </lineage>
</organism>
<reference evidence="2 3" key="1">
    <citation type="journal article" date="2014" name="Nat. Commun.">
        <title>Klebsormidium flaccidum genome reveals primary factors for plant terrestrial adaptation.</title>
        <authorList>
            <person name="Hori K."/>
            <person name="Maruyama F."/>
            <person name="Fujisawa T."/>
            <person name="Togashi T."/>
            <person name="Yamamoto N."/>
            <person name="Seo M."/>
            <person name="Sato S."/>
            <person name="Yamada T."/>
            <person name="Mori H."/>
            <person name="Tajima N."/>
            <person name="Moriyama T."/>
            <person name="Ikeuchi M."/>
            <person name="Watanabe M."/>
            <person name="Wada H."/>
            <person name="Kobayashi K."/>
            <person name="Saito M."/>
            <person name="Masuda T."/>
            <person name="Sasaki-Sekimoto Y."/>
            <person name="Mashiguchi K."/>
            <person name="Awai K."/>
            <person name="Shimojima M."/>
            <person name="Masuda S."/>
            <person name="Iwai M."/>
            <person name="Nobusawa T."/>
            <person name="Narise T."/>
            <person name="Kondo S."/>
            <person name="Saito H."/>
            <person name="Sato R."/>
            <person name="Murakawa M."/>
            <person name="Ihara Y."/>
            <person name="Oshima-Yamada Y."/>
            <person name="Ohtaka K."/>
            <person name="Satoh M."/>
            <person name="Sonobe K."/>
            <person name="Ishii M."/>
            <person name="Ohtani R."/>
            <person name="Kanamori-Sato M."/>
            <person name="Honoki R."/>
            <person name="Miyazaki D."/>
            <person name="Mochizuki H."/>
            <person name="Umetsu J."/>
            <person name="Higashi K."/>
            <person name="Shibata D."/>
            <person name="Kamiya Y."/>
            <person name="Sato N."/>
            <person name="Nakamura Y."/>
            <person name="Tabata S."/>
            <person name="Ida S."/>
            <person name="Kurokawa K."/>
            <person name="Ohta H."/>
        </authorList>
    </citation>
    <scope>NUCLEOTIDE SEQUENCE [LARGE SCALE GENOMIC DNA]</scope>
    <source>
        <strain evidence="2 3">NIES-2285</strain>
    </source>
</reference>
<dbReference type="InterPro" id="IPR015915">
    <property type="entry name" value="Kelch-typ_b-propeller"/>
</dbReference>
<dbReference type="SUPFAM" id="SSF117281">
    <property type="entry name" value="Kelch motif"/>
    <property type="match status" value="2"/>
</dbReference>
<dbReference type="Proteomes" id="UP000054558">
    <property type="component" value="Unassembled WGS sequence"/>
</dbReference>
<protein>
    <recommendedName>
        <fullName evidence="4">Galactose oxidase</fullName>
    </recommendedName>
</protein>
<dbReference type="Gene3D" id="2.120.10.80">
    <property type="entry name" value="Kelch-type beta propeller"/>
    <property type="match status" value="2"/>
</dbReference>
<evidence type="ECO:0008006" key="4">
    <source>
        <dbReference type="Google" id="ProtNLM"/>
    </source>
</evidence>
<dbReference type="PANTHER" id="PTHR46175:SF4">
    <property type="entry name" value="BACTERIOOPSIN TRANSCRIPTIONAL ACTIVATOR"/>
    <property type="match status" value="1"/>
</dbReference>
<proteinExistence type="predicted"/>
<dbReference type="OMA" id="YRHRKND"/>
<dbReference type="STRING" id="105231.A0A1Y1I5M4"/>
<dbReference type="OrthoDB" id="10251809at2759"/>
<accession>A0A1Y1I5M4</accession>